<reference evidence="2" key="1">
    <citation type="journal article" date="2024" name="Front. Bioeng. Biotechnol.">
        <title>Genome-scale model development and genomic sequencing of the oleaginous clade Lipomyces.</title>
        <authorList>
            <person name="Czajka J.J."/>
            <person name="Han Y."/>
            <person name="Kim J."/>
            <person name="Mondo S.J."/>
            <person name="Hofstad B.A."/>
            <person name="Robles A."/>
            <person name="Haridas S."/>
            <person name="Riley R."/>
            <person name="LaButti K."/>
            <person name="Pangilinan J."/>
            <person name="Andreopoulos W."/>
            <person name="Lipzen A."/>
            <person name="Yan J."/>
            <person name="Wang M."/>
            <person name="Ng V."/>
            <person name="Grigoriev I.V."/>
            <person name="Spatafora J.W."/>
            <person name="Magnuson J.K."/>
            <person name="Baker S.E."/>
            <person name="Pomraning K.R."/>
        </authorList>
    </citation>
    <scope>NUCLEOTIDE SEQUENCE [LARGE SCALE GENOMIC DNA]</scope>
    <source>
        <strain evidence="2">CBS 10300</strain>
    </source>
</reference>
<sequence>MTTSSSTAAPIDYEYIVVGSGPGGGPLAARLAMAGYKTLLIDAGDDQGDNINYKVPAFHGKATEDPLIRWDYFVKHYSDDSRAMLDDKMEWETPNGTIYTGKDPPDGSKMKGILYPRAGTLGGCFSHHALITIYPHDSDWDNIASITGDSSWSATNMRTYFEKLESCEYLPNSIVGHGFNGWLATNEADVKLVAEDSKILSMLVAAASTMGKGIGRLFSTLKSLLQVLLADPNSAQTGRDSTPGLFQIPLSMNAKANRIGPRDFVLATATATNPDGTKKYPLDLRLNCLVTRVAFSNDSGTPKATGVEFVDGKSLYWADPRCTGASGTPGKLTASKEVILAAGAFNTPQLLKLSGIGASSELANLGIPVVNNLPGVGTNLQDRYEVGVIAITPTPFSTTDNCTFNKPGSSDPCLRNWQSDVRHPGAYGTNGFSAAVIARSSVAADSNNDLFIFGGPVFFHGYYLGYGEGAVADAQHWTWAVLKAHTGNRAGTVTLKSRDPRDTPEINFRYFDTGTTAGGEDERDVNAVVEGIVMARKILSSLPPGSAPFTEVLPGSHLTKTEELKTYVKNNAWGHHASCTCPIGAENDPYAVLDSNFKVRGVEGLRVVDASVFPEIPGTFIALPICMISEKAADMILQGLRAEMH</sequence>
<accession>A0ACC3TJC5</accession>
<evidence type="ECO:0000313" key="1">
    <source>
        <dbReference type="EMBL" id="KAK9321253.1"/>
    </source>
</evidence>
<evidence type="ECO:0000313" key="2">
    <source>
        <dbReference type="Proteomes" id="UP001489719"/>
    </source>
</evidence>
<dbReference type="Proteomes" id="UP001489719">
    <property type="component" value="Unassembled WGS sequence"/>
</dbReference>
<gene>
    <name evidence="1" type="ORF">V1517DRAFT_347402</name>
</gene>
<keyword evidence="2" id="KW-1185">Reference proteome</keyword>
<name>A0ACC3TJC5_9ASCO</name>
<protein>
    <submittedName>
        <fullName evidence="1">GMC oxidoreductase</fullName>
    </submittedName>
</protein>
<comment type="caution">
    <text evidence="1">The sequence shown here is derived from an EMBL/GenBank/DDBJ whole genome shotgun (WGS) entry which is preliminary data.</text>
</comment>
<dbReference type="EMBL" id="MU970103">
    <property type="protein sequence ID" value="KAK9321253.1"/>
    <property type="molecule type" value="Genomic_DNA"/>
</dbReference>
<organism evidence="1 2">
    <name type="scientific">Lipomyces orientalis</name>
    <dbReference type="NCBI Taxonomy" id="1233043"/>
    <lineage>
        <taxon>Eukaryota</taxon>
        <taxon>Fungi</taxon>
        <taxon>Dikarya</taxon>
        <taxon>Ascomycota</taxon>
        <taxon>Saccharomycotina</taxon>
        <taxon>Lipomycetes</taxon>
        <taxon>Lipomycetales</taxon>
        <taxon>Lipomycetaceae</taxon>
        <taxon>Lipomyces</taxon>
    </lineage>
</organism>
<proteinExistence type="predicted"/>